<keyword evidence="12 15" id="KW-0460">Magnesium</keyword>
<dbReference type="EMBL" id="QUSM01000007">
    <property type="protein sequence ID" value="RGD73178.1"/>
    <property type="molecule type" value="Genomic_DNA"/>
</dbReference>
<evidence type="ECO:0000256" key="7">
    <source>
        <dbReference type="ARBA" id="ARBA00022679"/>
    </source>
</evidence>
<dbReference type="PIRSF" id="PIRSF000532">
    <property type="entry name" value="ATP_PFK_prok"/>
    <property type="match status" value="1"/>
</dbReference>
<reference evidence="17 18" key="1">
    <citation type="submission" date="2018-08" db="EMBL/GenBank/DDBJ databases">
        <title>A genome reference for cultivated species of the human gut microbiota.</title>
        <authorList>
            <person name="Zou Y."/>
            <person name="Xue W."/>
            <person name="Luo G."/>
        </authorList>
    </citation>
    <scope>NUCLEOTIDE SEQUENCE [LARGE SCALE GENOMIC DNA]</scope>
    <source>
        <strain evidence="17 18">AM25-6</strain>
    </source>
</reference>
<gene>
    <name evidence="15 17" type="primary">pfkA</name>
    <name evidence="17" type="ORF">DW687_10570</name>
</gene>
<comment type="pathway">
    <text evidence="4 15">Carbohydrate degradation; glycolysis; D-glyceraldehyde 3-phosphate and glycerone phosphate from D-glucose: step 3/4.</text>
</comment>
<feature type="binding site" evidence="15">
    <location>
        <begin position="102"/>
        <end position="105"/>
    </location>
    <ligand>
        <name>ATP</name>
        <dbReference type="ChEBI" id="CHEBI:30616"/>
    </ligand>
</feature>
<dbReference type="InterPro" id="IPR022953">
    <property type="entry name" value="ATP_PFK"/>
</dbReference>
<dbReference type="Pfam" id="PF00365">
    <property type="entry name" value="PFK"/>
    <property type="match status" value="1"/>
</dbReference>
<comment type="catalytic activity">
    <reaction evidence="14 15">
        <text>beta-D-fructose 6-phosphate + ATP = beta-D-fructose 1,6-bisphosphate + ADP + H(+)</text>
        <dbReference type="Rhea" id="RHEA:16109"/>
        <dbReference type="ChEBI" id="CHEBI:15378"/>
        <dbReference type="ChEBI" id="CHEBI:30616"/>
        <dbReference type="ChEBI" id="CHEBI:32966"/>
        <dbReference type="ChEBI" id="CHEBI:57634"/>
        <dbReference type="ChEBI" id="CHEBI:456216"/>
        <dbReference type="EC" id="2.7.1.11"/>
    </reaction>
</comment>
<proteinExistence type="inferred from homology"/>
<comment type="caution">
    <text evidence="17">The sequence shown here is derived from an EMBL/GenBank/DDBJ whole genome shotgun (WGS) entry which is preliminary data.</text>
</comment>
<keyword evidence="5 15" id="KW-0963">Cytoplasm</keyword>
<comment type="cofactor">
    <cofactor evidence="1 15">
        <name>Mg(2+)</name>
        <dbReference type="ChEBI" id="CHEBI:18420"/>
    </cofactor>
</comment>
<dbReference type="InterPro" id="IPR000023">
    <property type="entry name" value="Phosphofructokinase_dom"/>
</dbReference>
<dbReference type="GO" id="GO:0070095">
    <property type="term" value="F:fructose-6-phosphate binding"/>
    <property type="evidence" value="ECO:0007669"/>
    <property type="project" value="TreeGrafter"/>
</dbReference>
<dbReference type="PANTHER" id="PTHR13697:SF4">
    <property type="entry name" value="ATP-DEPENDENT 6-PHOSPHOFRUCTOKINASE"/>
    <property type="match status" value="1"/>
</dbReference>
<dbReference type="EC" id="2.7.1.11" evidence="15"/>
<feature type="binding site" description="in other chain" evidence="15">
    <location>
        <begin position="213"/>
        <end position="215"/>
    </location>
    <ligand>
        <name>ADP</name>
        <dbReference type="ChEBI" id="CHEBI:456216"/>
        <note>allosteric activator; ligand shared between dimeric partners</note>
    </ligand>
</feature>
<evidence type="ECO:0000256" key="12">
    <source>
        <dbReference type="ARBA" id="ARBA00022842"/>
    </source>
</evidence>
<evidence type="ECO:0000256" key="6">
    <source>
        <dbReference type="ARBA" id="ARBA00022533"/>
    </source>
</evidence>
<dbReference type="InterPro" id="IPR012828">
    <property type="entry name" value="PFKA_ATP_prok"/>
</dbReference>
<evidence type="ECO:0000256" key="11">
    <source>
        <dbReference type="ARBA" id="ARBA00022840"/>
    </source>
</evidence>
<dbReference type="InterPro" id="IPR035966">
    <property type="entry name" value="PKF_sf"/>
</dbReference>
<name>A0A3E3DWW0_9FIRM</name>
<dbReference type="GO" id="GO:0005524">
    <property type="term" value="F:ATP binding"/>
    <property type="evidence" value="ECO:0007669"/>
    <property type="project" value="UniProtKB-UniRule"/>
</dbReference>
<keyword evidence="10 15" id="KW-0418">Kinase</keyword>
<comment type="similarity">
    <text evidence="15">Belongs to the phosphofructokinase type A (PFKA) family. ATP-dependent PFK group I subfamily. Prokaryotic clade 'B1' sub-subfamily.</text>
</comment>
<dbReference type="GO" id="GO:0046872">
    <property type="term" value="F:metal ion binding"/>
    <property type="evidence" value="ECO:0007669"/>
    <property type="project" value="UniProtKB-KW"/>
</dbReference>
<protein>
    <recommendedName>
        <fullName evidence="15">ATP-dependent 6-phosphofructokinase</fullName>
        <shortName evidence="15">ATP-PFK</shortName>
        <shortName evidence="15">Phosphofructokinase</shortName>
        <ecNumber evidence="15">2.7.1.11</ecNumber>
    </recommendedName>
    <alternativeName>
        <fullName evidence="15">Phosphohexokinase</fullName>
    </alternativeName>
</protein>
<dbReference type="RefSeq" id="WP_117532698.1">
    <property type="nucleotide sequence ID" value="NZ_QUSM01000007.1"/>
</dbReference>
<evidence type="ECO:0000256" key="2">
    <source>
        <dbReference type="ARBA" id="ARBA00002659"/>
    </source>
</evidence>
<dbReference type="GO" id="GO:0048029">
    <property type="term" value="F:monosaccharide binding"/>
    <property type="evidence" value="ECO:0007669"/>
    <property type="project" value="TreeGrafter"/>
</dbReference>
<keyword evidence="13 15" id="KW-0324">Glycolysis</keyword>
<dbReference type="NCBIfam" id="NF002872">
    <property type="entry name" value="PRK03202.1"/>
    <property type="match status" value="1"/>
</dbReference>
<feature type="binding site" description="in other chain" evidence="15">
    <location>
        <position position="154"/>
    </location>
    <ligand>
        <name>ADP</name>
        <dbReference type="ChEBI" id="CHEBI:456216"/>
        <note>allosteric activator; ligand shared between dimeric partners</note>
    </ligand>
</feature>
<dbReference type="InterPro" id="IPR012003">
    <property type="entry name" value="ATP_PFK_prok-type"/>
</dbReference>
<evidence type="ECO:0000313" key="18">
    <source>
        <dbReference type="Proteomes" id="UP000261212"/>
    </source>
</evidence>
<feature type="binding site" description="in other chain" evidence="15">
    <location>
        <position position="222"/>
    </location>
    <ligand>
        <name>substrate</name>
        <note>ligand shared between dimeric partners</note>
    </ligand>
</feature>
<keyword evidence="11 15" id="KW-0067">ATP-binding</keyword>
<dbReference type="GO" id="GO:0003872">
    <property type="term" value="F:6-phosphofructokinase activity"/>
    <property type="evidence" value="ECO:0007669"/>
    <property type="project" value="UniProtKB-UniRule"/>
</dbReference>
<dbReference type="GO" id="GO:0016208">
    <property type="term" value="F:AMP binding"/>
    <property type="evidence" value="ECO:0007669"/>
    <property type="project" value="TreeGrafter"/>
</dbReference>
<evidence type="ECO:0000256" key="4">
    <source>
        <dbReference type="ARBA" id="ARBA00004679"/>
    </source>
</evidence>
<feature type="binding site" evidence="15">
    <location>
        <begin position="72"/>
        <end position="73"/>
    </location>
    <ligand>
        <name>ATP</name>
        <dbReference type="ChEBI" id="CHEBI:30616"/>
    </ligand>
</feature>
<evidence type="ECO:0000313" key="17">
    <source>
        <dbReference type="EMBL" id="RGD73178.1"/>
    </source>
</evidence>
<dbReference type="PANTHER" id="PTHR13697">
    <property type="entry name" value="PHOSPHOFRUCTOKINASE"/>
    <property type="match status" value="1"/>
</dbReference>
<comment type="activity regulation">
    <text evidence="15">Allosterically activated by ADP and other diphosphonucleosides, and allosterically inhibited by phosphoenolpyruvate.</text>
</comment>
<evidence type="ECO:0000256" key="3">
    <source>
        <dbReference type="ARBA" id="ARBA00004496"/>
    </source>
</evidence>
<evidence type="ECO:0000256" key="15">
    <source>
        <dbReference type="HAMAP-Rule" id="MF_00339"/>
    </source>
</evidence>
<dbReference type="GO" id="GO:0042802">
    <property type="term" value="F:identical protein binding"/>
    <property type="evidence" value="ECO:0007669"/>
    <property type="project" value="TreeGrafter"/>
</dbReference>
<feature type="binding site" evidence="15">
    <location>
        <position position="103"/>
    </location>
    <ligand>
        <name>Mg(2+)</name>
        <dbReference type="ChEBI" id="CHEBI:18420"/>
        <note>catalytic</note>
    </ligand>
</feature>
<evidence type="ECO:0000259" key="16">
    <source>
        <dbReference type="Pfam" id="PF00365"/>
    </source>
</evidence>
<evidence type="ECO:0000256" key="10">
    <source>
        <dbReference type="ARBA" id="ARBA00022777"/>
    </source>
</evidence>
<feature type="domain" description="Phosphofructokinase" evidence="16">
    <location>
        <begin position="3"/>
        <end position="275"/>
    </location>
</feature>
<keyword evidence="7 15" id="KW-0808">Transferase</keyword>
<dbReference type="FunFam" id="3.40.50.460:FF:000002">
    <property type="entry name" value="ATP-dependent 6-phosphofructokinase"/>
    <property type="match status" value="1"/>
</dbReference>
<dbReference type="Gene3D" id="3.40.50.460">
    <property type="entry name" value="Phosphofructokinase domain"/>
    <property type="match status" value="1"/>
</dbReference>
<evidence type="ECO:0000256" key="5">
    <source>
        <dbReference type="ARBA" id="ARBA00022490"/>
    </source>
</evidence>
<dbReference type="PRINTS" id="PR00476">
    <property type="entry name" value="PHFRCTKINASE"/>
</dbReference>
<dbReference type="SUPFAM" id="SSF53784">
    <property type="entry name" value="Phosphofructokinase"/>
    <property type="match status" value="1"/>
</dbReference>
<dbReference type="Proteomes" id="UP000261212">
    <property type="component" value="Unassembled WGS sequence"/>
</dbReference>
<feature type="binding site" evidence="15">
    <location>
        <begin position="21"/>
        <end position="25"/>
    </location>
    <ligand>
        <name>ADP</name>
        <dbReference type="ChEBI" id="CHEBI:456216"/>
        <note>allosteric activator; ligand shared between dimeric partners</note>
    </ligand>
</feature>
<dbReference type="UniPathway" id="UPA00109">
    <property type="reaction ID" value="UER00182"/>
</dbReference>
<feature type="binding site" description="in other chain" evidence="15">
    <location>
        <begin position="185"/>
        <end position="187"/>
    </location>
    <ligand>
        <name>ADP</name>
        <dbReference type="ChEBI" id="CHEBI:456216"/>
        <note>allosteric activator; ligand shared between dimeric partners</note>
    </ligand>
</feature>
<comment type="function">
    <text evidence="2 15">Catalyzes the phosphorylation of D-fructose 6-phosphate to fructose 1,6-bisphosphate by ATP, the first committing step of glycolysis.</text>
</comment>
<comment type="subunit">
    <text evidence="15">Homotetramer.</text>
</comment>
<evidence type="ECO:0000256" key="9">
    <source>
        <dbReference type="ARBA" id="ARBA00022741"/>
    </source>
</evidence>
<evidence type="ECO:0000256" key="13">
    <source>
        <dbReference type="ARBA" id="ARBA00023152"/>
    </source>
</evidence>
<feature type="binding site" description="in other chain" evidence="15">
    <location>
        <begin position="249"/>
        <end position="252"/>
    </location>
    <ligand>
        <name>substrate</name>
        <note>ligand shared between dimeric partners</note>
    </ligand>
</feature>
<keyword evidence="6 15" id="KW-0021">Allosteric enzyme</keyword>
<evidence type="ECO:0000256" key="1">
    <source>
        <dbReference type="ARBA" id="ARBA00001946"/>
    </source>
</evidence>
<comment type="subcellular location">
    <subcellularLocation>
        <location evidence="3 15">Cytoplasm</location>
    </subcellularLocation>
</comment>
<evidence type="ECO:0000256" key="14">
    <source>
        <dbReference type="ARBA" id="ARBA00048070"/>
    </source>
</evidence>
<dbReference type="GO" id="GO:0006002">
    <property type="term" value="P:fructose 6-phosphate metabolic process"/>
    <property type="evidence" value="ECO:0007669"/>
    <property type="project" value="UniProtKB-UniRule"/>
</dbReference>
<dbReference type="FunFam" id="3.40.50.450:FF:000001">
    <property type="entry name" value="ATP-dependent 6-phosphofructokinase"/>
    <property type="match status" value="1"/>
</dbReference>
<dbReference type="GO" id="GO:0030388">
    <property type="term" value="P:fructose 1,6-bisphosphate metabolic process"/>
    <property type="evidence" value="ECO:0007669"/>
    <property type="project" value="TreeGrafter"/>
</dbReference>
<organism evidence="17 18">
    <name type="scientific">Anaerofustis stercorihominis</name>
    <dbReference type="NCBI Taxonomy" id="214853"/>
    <lineage>
        <taxon>Bacteria</taxon>
        <taxon>Bacillati</taxon>
        <taxon>Bacillota</taxon>
        <taxon>Clostridia</taxon>
        <taxon>Eubacteriales</taxon>
        <taxon>Eubacteriaceae</taxon>
        <taxon>Anaerofustis</taxon>
    </lineage>
</organism>
<dbReference type="AlphaFoldDB" id="A0A3E3DWW0"/>
<accession>A0A3E3DWW0</accession>
<keyword evidence="8 15" id="KW-0479">Metal-binding</keyword>
<dbReference type="GO" id="GO:0005945">
    <property type="term" value="C:6-phosphofructokinase complex"/>
    <property type="evidence" value="ECO:0007669"/>
    <property type="project" value="TreeGrafter"/>
</dbReference>
<dbReference type="GO" id="GO:0061621">
    <property type="term" value="P:canonical glycolysis"/>
    <property type="evidence" value="ECO:0007669"/>
    <property type="project" value="TreeGrafter"/>
</dbReference>
<feature type="binding site" description="in other chain" evidence="15">
    <location>
        <begin position="169"/>
        <end position="171"/>
    </location>
    <ligand>
        <name>substrate</name>
        <note>ligand shared between dimeric partners</note>
    </ligand>
</feature>
<feature type="binding site" evidence="15">
    <location>
        <position position="243"/>
    </location>
    <ligand>
        <name>substrate</name>
        <note>ligand shared between dimeric partners</note>
    </ligand>
</feature>
<feature type="active site" description="Proton acceptor" evidence="15">
    <location>
        <position position="127"/>
    </location>
</feature>
<sequence>MKKIAVLTSGGDAPGMNAAIRAVVRAGIYYGFEVYGVYQGYKGLIEDDLEKLDEYSVSDKIQRGGTFLRSARCLEMKTDEGLNKAVNTLHKHGIEGLVVIGGDGSYRGAQKLSRAGINVIGIPGTIDNDISCTEYSIGFDTAVNTAVDAINKIRDTSSSHNRVNVVEVMGRNSGFIALYAGIAAGAEAILIPEKELNLDVVCDRIKKGFALGKYYGLVILAEGVGHYEEFCDVIEKYSGVTTRGTNLGYIQRGGSPSAFDRMLASKMGAMAVECLKEGKTNRCMCYQHGRFLDMEIEEALSMPYSIDEEAKRIAEMIAI</sequence>
<dbReference type="NCBIfam" id="TIGR02482">
    <property type="entry name" value="PFKA_ATP"/>
    <property type="match status" value="1"/>
</dbReference>
<feature type="binding site" evidence="15">
    <location>
        <position position="162"/>
    </location>
    <ligand>
        <name>substrate</name>
        <note>ligand shared between dimeric partners</note>
    </ligand>
</feature>
<dbReference type="HAMAP" id="MF_00339">
    <property type="entry name" value="Phosphofructokinase_I_B1"/>
    <property type="match status" value="1"/>
</dbReference>
<comment type="caution">
    <text evidence="15">Lacks conserved residue(s) required for the propagation of feature annotation.</text>
</comment>
<dbReference type="Gene3D" id="3.40.50.450">
    <property type="match status" value="1"/>
</dbReference>
<feature type="binding site" evidence="15">
    <location>
        <position position="11"/>
    </location>
    <ligand>
        <name>ATP</name>
        <dbReference type="ChEBI" id="CHEBI:30616"/>
    </ligand>
</feature>
<feature type="binding site" description="in other chain" evidence="15">
    <location>
        <begin position="125"/>
        <end position="127"/>
    </location>
    <ligand>
        <name>substrate</name>
        <note>ligand shared between dimeric partners</note>
    </ligand>
</feature>
<evidence type="ECO:0000256" key="8">
    <source>
        <dbReference type="ARBA" id="ARBA00022723"/>
    </source>
</evidence>
<keyword evidence="9 15" id="KW-0547">Nucleotide-binding</keyword>